<proteinExistence type="inferred from homology"/>
<keyword evidence="3" id="KW-0963">Cytoplasm</keyword>
<organism evidence="5 6">
    <name type="scientific">Mycolicibacterium aubagnense</name>
    <dbReference type="NCBI Taxonomy" id="319707"/>
    <lineage>
        <taxon>Bacteria</taxon>
        <taxon>Bacillati</taxon>
        <taxon>Actinomycetota</taxon>
        <taxon>Actinomycetes</taxon>
        <taxon>Mycobacteriales</taxon>
        <taxon>Mycobacteriaceae</taxon>
        <taxon>Mycolicibacterium</taxon>
    </lineage>
</organism>
<dbReference type="EMBL" id="AP022578">
    <property type="protein sequence ID" value="BBX88246.1"/>
    <property type="molecule type" value="Genomic_DNA"/>
</dbReference>
<dbReference type="RefSeq" id="WP_235678766.1">
    <property type="nucleotide sequence ID" value="NZ_AP022578.1"/>
</dbReference>
<accession>A0ABN5Z245</accession>
<dbReference type="Pfam" id="PF14011">
    <property type="entry name" value="ESX-1_EspG"/>
    <property type="match status" value="2"/>
</dbReference>
<keyword evidence="6" id="KW-1185">Reference proteome</keyword>
<gene>
    <name evidence="5" type="primary">espG5</name>
    <name evidence="5" type="ORF">MAUB_64470</name>
</gene>
<evidence type="ECO:0000256" key="3">
    <source>
        <dbReference type="ARBA" id="ARBA00022490"/>
    </source>
</evidence>
<name>A0ABN5Z245_9MYCO</name>
<evidence type="ECO:0000256" key="1">
    <source>
        <dbReference type="ARBA" id="ARBA00004496"/>
    </source>
</evidence>
<sequence length="292" mass="31133">MTAALLGVRQLPEALKVRPVGSIAETVADHPGLEVLEAQGVCRGRVVDSDVAEWIGVLGRPDIEVDVVVSRPQTEPTGELGPPPLFNAPEDPYEAAAALAEWHRQRARRAAVICRRDDQWVSAVRLWRAGEDSIDDIVVTPLGTAPIGTSVTQVLGPGEPAQFHGINIETDVLRPILTDWQQHPHHDVVRELVHAGVSVPQARIIRSAADASATQATLAAAQFTIDGPQWASLALSISNTLSGRVLVSNSIAPDGQQWTTLLPGTGQAIETAVVELLESLPAGGDWTGHQRV</sequence>
<comment type="similarity">
    <text evidence="2">Belongs to the EspG family.</text>
</comment>
<dbReference type="Proteomes" id="UP000465609">
    <property type="component" value="Plasmid pJCM15296"/>
</dbReference>
<comment type="subcellular location">
    <subcellularLocation>
        <location evidence="1">Cytoplasm</location>
    </subcellularLocation>
</comment>
<evidence type="ECO:0000313" key="6">
    <source>
        <dbReference type="Proteomes" id="UP000465609"/>
    </source>
</evidence>
<keyword evidence="4" id="KW-0143">Chaperone</keyword>
<dbReference type="InterPro" id="IPR025734">
    <property type="entry name" value="EspG"/>
</dbReference>
<geneLocation type="plasmid" evidence="5 6">
    <name>pJCM15296</name>
</geneLocation>
<keyword evidence="5" id="KW-0614">Plasmid</keyword>
<protein>
    <submittedName>
        <fullName evidence="5">ESX-5 secretion-associated protein EspG5</fullName>
    </submittedName>
</protein>
<evidence type="ECO:0000256" key="2">
    <source>
        <dbReference type="ARBA" id="ARBA00006411"/>
    </source>
</evidence>
<evidence type="ECO:0000313" key="5">
    <source>
        <dbReference type="EMBL" id="BBX88246.1"/>
    </source>
</evidence>
<reference evidence="5 6" key="1">
    <citation type="journal article" date="2019" name="Emerg. Microbes Infect.">
        <title>Comprehensive subspecies identification of 175 nontuberculous mycobacteria species based on 7547 genomic profiles.</title>
        <authorList>
            <person name="Matsumoto Y."/>
            <person name="Kinjo T."/>
            <person name="Motooka D."/>
            <person name="Nabeya D."/>
            <person name="Jung N."/>
            <person name="Uechi K."/>
            <person name="Horii T."/>
            <person name="Iida T."/>
            <person name="Fujita J."/>
            <person name="Nakamura S."/>
        </authorList>
    </citation>
    <scope>NUCLEOTIDE SEQUENCE [LARGE SCALE GENOMIC DNA]</scope>
    <source>
        <strain evidence="5 6">JCM 15296</strain>
        <plasmid evidence="5">pJCM15296</plasmid>
    </source>
</reference>
<evidence type="ECO:0000256" key="4">
    <source>
        <dbReference type="ARBA" id="ARBA00023186"/>
    </source>
</evidence>